<comment type="similarity">
    <text evidence="1 7">Belongs to the mandelate racemase/muconate lactonizing enzyme family.</text>
</comment>
<evidence type="ECO:0000256" key="7">
    <source>
        <dbReference type="RuleBase" id="RU366006"/>
    </source>
</evidence>
<keyword evidence="3 6" id="KW-0460">Magnesium</keyword>
<dbReference type="SUPFAM" id="SSF54826">
    <property type="entry name" value="Enolase N-terminal domain-like"/>
    <property type="match status" value="1"/>
</dbReference>
<evidence type="ECO:0000256" key="1">
    <source>
        <dbReference type="ARBA" id="ARBA00008031"/>
    </source>
</evidence>
<reference evidence="9 10" key="1">
    <citation type="submission" date="2020-08" db="EMBL/GenBank/DDBJ databases">
        <title>Genomic Encyclopedia of Type Strains, Phase IV (KMG-IV): sequencing the most valuable type-strain genomes for metagenomic binning, comparative biology and taxonomic classification.</title>
        <authorList>
            <person name="Goeker M."/>
        </authorList>
    </citation>
    <scope>NUCLEOTIDE SEQUENCE [LARGE SCALE GENOMIC DNA]</scope>
    <source>
        <strain evidence="9 10">DSM 27163</strain>
    </source>
</reference>
<dbReference type="SMART" id="SM00922">
    <property type="entry name" value="MR_MLE"/>
    <property type="match status" value="1"/>
</dbReference>
<dbReference type="InterPro" id="IPR018110">
    <property type="entry name" value="Mandel_Rmase/mucon_lact_enz_CS"/>
</dbReference>
<dbReference type="InterPro" id="IPR036849">
    <property type="entry name" value="Enolase-like_C_sf"/>
</dbReference>
<dbReference type="GO" id="GO:0016855">
    <property type="term" value="F:racemase and epimerase activity, acting on amino acids and derivatives"/>
    <property type="evidence" value="ECO:0007669"/>
    <property type="project" value="UniProtKB-UniRule"/>
</dbReference>
<evidence type="ECO:0000256" key="5">
    <source>
        <dbReference type="PIRSR" id="PIRSR634603-1"/>
    </source>
</evidence>
<comment type="cofactor">
    <cofactor evidence="6 7">
        <name>Mg(2+)</name>
        <dbReference type="ChEBI" id="CHEBI:18420"/>
    </cofactor>
    <text evidence="6 7">Binds 1 Mg(2+) ion per subunit.</text>
</comment>
<comment type="caution">
    <text evidence="9">The sequence shown here is derived from an EMBL/GenBank/DDBJ whole genome shotgun (WGS) entry which is preliminary data.</text>
</comment>
<dbReference type="RefSeq" id="WP_184096266.1">
    <property type="nucleotide sequence ID" value="NZ_JACIJH010000002.1"/>
</dbReference>
<feature type="binding site" evidence="6">
    <location>
        <position position="231"/>
    </location>
    <ligand>
        <name>Mg(2+)</name>
        <dbReference type="ChEBI" id="CHEBI:18420"/>
    </ligand>
</feature>
<dbReference type="Pfam" id="PF02746">
    <property type="entry name" value="MR_MLE_N"/>
    <property type="match status" value="1"/>
</dbReference>
<evidence type="ECO:0000313" key="10">
    <source>
        <dbReference type="Proteomes" id="UP000537161"/>
    </source>
</evidence>
<gene>
    <name evidence="9" type="ORF">FHR21_001216</name>
</gene>
<dbReference type="Proteomes" id="UP000537161">
    <property type="component" value="Unassembled WGS sequence"/>
</dbReference>
<dbReference type="Gene3D" id="3.30.390.10">
    <property type="entry name" value="Enolase-like, N-terminal domain"/>
    <property type="match status" value="1"/>
</dbReference>
<keyword evidence="10" id="KW-1185">Reference proteome</keyword>
<dbReference type="GO" id="GO:0009063">
    <property type="term" value="P:amino acid catabolic process"/>
    <property type="evidence" value="ECO:0007669"/>
    <property type="project" value="InterPro"/>
</dbReference>
<keyword evidence="4 7" id="KW-0413">Isomerase</keyword>
<dbReference type="Pfam" id="PF13378">
    <property type="entry name" value="MR_MLE_C"/>
    <property type="match status" value="1"/>
</dbReference>
<dbReference type="PANTHER" id="PTHR48080:SF3">
    <property type="entry name" value="ENOLASE SUPERFAMILY MEMBER DDB_G0284701"/>
    <property type="match status" value="1"/>
</dbReference>
<organism evidence="9 10">
    <name type="scientific">Sphingopyxis panaciterrulae</name>
    <dbReference type="NCBI Taxonomy" id="462372"/>
    <lineage>
        <taxon>Bacteria</taxon>
        <taxon>Pseudomonadati</taxon>
        <taxon>Pseudomonadota</taxon>
        <taxon>Alphaproteobacteria</taxon>
        <taxon>Sphingomonadales</taxon>
        <taxon>Sphingomonadaceae</taxon>
        <taxon>Sphingopyxis</taxon>
    </lineage>
</organism>
<feature type="active site" description="Proton acceptor; specific for (R)-substrate epimerization" evidence="5">
    <location>
        <position position="155"/>
    </location>
</feature>
<dbReference type="EC" id="5.1.1.-" evidence="7"/>
<dbReference type="GO" id="GO:0000287">
    <property type="term" value="F:magnesium ion binding"/>
    <property type="evidence" value="ECO:0007669"/>
    <property type="project" value="UniProtKB-ARBA"/>
</dbReference>
<evidence type="ECO:0000256" key="6">
    <source>
        <dbReference type="PIRSR" id="PIRSR634603-3"/>
    </source>
</evidence>
<dbReference type="PROSITE" id="PS00909">
    <property type="entry name" value="MR_MLE_2"/>
    <property type="match status" value="1"/>
</dbReference>
<accession>A0A7W9EPS2</accession>
<keyword evidence="2 6" id="KW-0479">Metal-binding</keyword>
<protein>
    <recommendedName>
        <fullName evidence="7">Dipeptide epimerase</fullName>
        <ecNumber evidence="7">5.1.1.-</ecNumber>
    </recommendedName>
</protein>
<evidence type="ECO:0000259" key="8">
    <source>
        <dbReference type="SMART" id="SM00922"/>
    </source>
</evidence>
<dbReference type="EMBL" id="JACIJH010000002">
    <property type="protein sequence ID" value="MBB5705883.1"/>
    <property type="molecule type" value="Genomic_DNA"/>
</dbReference>
<evidence type="ECO:0000256" key="3">
    <source>
        <dbReference type="ARBA" id="ARBA00022842"/>
    </source>
</evidence>
<dbReference type="AlphaFoldDB" id="A0A7W9EPS2"/>
<dbReference type="InterPro" id="IPR034593">
    <property type="entry name" value="DgoD-like"/>
</dbReference>
<name>A0A7W9EPS2_9SPHN</name>
<dbReference type="PANTHER" id="PTHR48080">
    <property type="entry name" value="D-GALACTONATE DEHYDRATASE-RELATED"/>
    <property type="match status" value="1"/>
</dbReference>
<dbReference type="SFLD" id="SFLDS00001">
    <property type="entry name" value="Enolase"/>
    <property type="match status" value="1"/>
</dbReference>
<dbReference type="InterPro" id="IPR029065">
    <property type="entry name" value="Enolase_C-like"/>
</dbReference>
<feature type="domain" description="Mandelate racemase/muconate lactonizing enzyme C-terminal" evidence="8">
    <location>
        <begin position="136"/>
        <end position="229"/>
    </location>
</feature>
<dbReference type="InterPro" id="IPR029017">
    <property type="entry name" value="Enolase-like_N"/>
</dbReference>
<dbReference type="InterPro" id="IPR013341">
    <property type="entry name" value="Mandelate_racemase_N_dom"/>
</dbReference>
<feature type="binding site" evidence="6">
    <location>
        <position position="182"/>
    </location>
    <ligand>
        <name>Mg(2+)</name>
        <dbReference type="ChEBI" id="CHEBI:18420"/>
    </ligand>
</feature>
<evidence type="ECO:0000256" key="2">
    <source>
        <dbReference type="ARBA" id="ARBA00022723"/>
    </source>
</evidence>
<proteinExistence type="inferred from homology"/>
<dbReference type="SFLD" id="SFLDG00180">
    <property type="entry name" value="muconate_cycloisomerase"/>
    <property type="match status" value="1"/>
</dbReference>
<dbReference type="SUPFAM" id="SSF51604">
    <property type="entry name" value="Enolase C-terminal domain-like"/>
    <property type="match status" value="1"/>
</dbReference>
<evidence type="ECO:0000313" key="9">
    <source>
        <dbReference type="EMBL" id="MBB5705883.1"/>
    </source>
</evidence>
<dbReference type="InterPro" id="IPR013342">
    <property type="entry name" value="Mandelate_racemase_C"/>
</dbReference>
<feature type="active site" description="Proton acceptor; specific for (S)-substrate epimerization" evidence="5">
    <location>
        <position position="253"/>
    </location>
</feature>
<evidence type="ECO:0000256" key="4">
    <source>
        <dbReference type="ARBA" id="ARBA00023235"/>
    </source>
</evidence>
<dbReference type="CDD" id="cd03319">
    <property type="entry name" value="L-Ala-DL-Glu_epimerase"/>
    <property type="match status" value="1"/>
</dbReference>
<dbReference type="Gene3D" id="3.20.20.120">
    <property type="entry name" value="Enolase-like C-terminal domain"/>
    <property type="match status" value="1"/>
</dbReference>
<feature type="binding site" evidence="6">
    <location>
        <position position="208"/>
    </location>
    <ligand>
        <name>Mg(2+)</name>
        <dbReference type="ChEBI" id="CHEBI:18420"/>
    </ligand>
</feature>
<sequence length="336" mass="36181">MTTQSTQLALDLRVERFPYHRPFRISGHVFTETALLVATLSDGEHVGRGEGNGVYYLGDDIDHMLAEAQRVRGAIEAGATRDDLQSLLPPGGARNALDCAFWELEAKRAGRPVWDLAGLDQPRALRSTLTLGADAPEAMAKAALAIDPQAPVKVKLTGDLDEDILRVAAIRAARPRAWIGVDANQGYDRRTLEALLPLLVEQGVAQLEQPLRRGAEADLDGLKRPLPFVADESALSLADTPSLVGRFDVVNIKLDKCGGLTEGLAIARQARQLGLDVMVGNMMGTSLSMAPSYLVGQLCDIVDLDGPTFLARDREPGVTYRDGMIHCPDSIWGGGN</sequence>
<dbReference type="InterPro" id="IPR034603">
    <property type="entry name" value="Dipeptide_epimerase"/>
</dbReference>